<dbReference type="EMBL" id="NTJZ01000005">
    <property type="protein sequence ID" value="PDH34021.1"/>
    <property type="molecule type" value="Genomic_DNA"/>
</dbReference>
<evidence type="ECO:0000313" key="2">
    <source>
        <dbReference type="Proteomes" id="UP000219329"/>
    </source>
</evidence>
<dbReference type="AlphaFoldDB" id="A0A2A5WCD7"/>
<evidence type="ECO:0000313" key="1">
    <source>
        <dbReference type="EMBL" id="PDH34021.1"/>
    </source>
</evidence>
<accession>A0A2A5WCD7</accession>
<organism evidence="1 2">
    <name type="scientific">OM182 bacterium MED-G28</name>
    <dbReference type="NCBI Taxonomy" id="1986256"/>
    <lineage>
        <taxon>Bacteria</taxon>
        <taxon>Pseudomonadati</taxon>
        <taxon>Pseudomonadota</taxon>
        <taxon>Gammaproteobacteria</taxon>
        <taxon>OMG group</taxon>
        <taxon>OM182 clade</taxon>
    </lineage>
</organism>
<gene>
    <name evidence="1" type="ORF">CNF02_06590</name>
</gene>
<dbReference type="Pfam" id="PF09523">
    <property type="entry name" value="DUF2390"/>
    <property type="match status" value="1"/>
</dbReference>
<dbReference type="Proteomes" id="UP000219329">
    <property type="component" value="Unassembled WGS sequence"/>
</dbReference>
<sequence length="172" mass="19940">MTKQSTSFWNFSNQLYARDGVASACLHLQEQFQLDVNLVLFCFWSAHFDTTVSENDWEIIFKFSQCWKSRVVQPLRDVRTWMKTESIKNESSNGVGFSTLRNRIKLDELAAEKFQQEQIEVLVSFLQSDKIEFNAKAAKSNFENLLRAQSLELVEEMNKQLDLIANSIKEAA</sequence>
<proteinExistence type="predicted"/>
<comment type="caution">
    <text evidence="1">The sequence shown here is derived from an EMBL/GenBank/DDBJ whole genome shotgun (WGS) entry which is preliminary data.</text>
</comment>
<name>A0A2A5WCD7_9GAMM</name>
<dbReference type="NCBIfam" id="TIGR02444">
    <property type="entry name" value="TIGR02444 family protein"/>
    <property type="match status" value="1"/>
</dbReference>
<reference evidence="1 2" key="1">
    <citation type="submission" date="2017-08" db="EMBL/GenBank/DDBJ databases">
        <title>Fine stratification of microbial communities through a metagenomic profile of the photic zone.</title>
        <authorList>
            <person name="Haro-Moreno J.M."/>
            <person name="Lopez-Perez M."/>
            <person name="De La Torre J."/>
            <person name="Picazo A."/>
            <person name="Camacho A."/>
            <person name="Rodriguez-Valera F."/>
        </authorList>
    </citation>
    <scope>NUCLEOTIDE SEQUENCE [LARGE SCALE GENOMIC DNA]</scope>
    <source>
        <strain evidence="1">MED-G28</strain>
    </source>
</reference>
<dbReference type="InterPro" id="IPR012659">
    <property type="entry name" value="CHP02444"/>
</dbReference>
<protein>
    <submittedName>
        <fullName evidence="1">TIGR02444 family protein</fullName>
    </submittedName>
</protein>